<evidence type="ECO:0000313" key="3">
    <source>
        <dbReference type="EnsemblMetazoa" id="GMOY011591-PA"/>
    </source>
</evidence>
<proteinExistence type="predicted"/>
<dbReference type="PANTHER" id="PTHR39077">
    <property type="entry name" value="DUF4793 DOMAIN-CONTAINING PROTEIN"/>
    <property type="match status" value="1"/>
</dbReference>
<evidence type="ECO:0000259" key="2">
    <source>
        <dbReference type="Pfam" id="PF16040"/>
    </source>
</evidence>
<evidence type="ECO:0000256" key="1">
    <source>
        <dbReference type="SAM" id="MobiDB-lite"/>
    </source>
</evidence>
<organism evidence="3 4">
    <name type="scientific">Glossina morsitans morsitans</name>
    <name type="common">Savannah tsetse fly</name>
    <dbReference type="NCBI Taxonomy" id="37546"/>
    <lineage>
        <taxon>Eukaryota</taxon>
        <taxon>Metazoa</taxon>
        <taxon>Ecdysozoa</taxon>
        <taxon>Arthropoda</taxon>
        <taxon>Hexapoda</taxon>
        <taxon>Insecta</taxon>
        <taxon>Pterygota</taxon>
        <taxon>Neoptera</taxon>
        <taxon>Endopterygota</taxon>
        <taxon>Diptera</taxon>
        <taxon>Brachycera</taxon>
        <taxon>Muscomorpha</taxon>
        <taxon>Hippoboscoidea</taxon>
        <taxon>Glossinidae</taxon>
        <taxon>Glossina</taxon>
    </lineage>
</organism>
<sequence>MAAYKAYDKRILLAEYYLEERRKMHGVKRVLLRSKPEISTNRKHIRLKKSMTLPDDTLEYWGFYLLKGALVHLKFCSRYDGSRILVVKGQRELQTCGLLDHNKNKVDANFARGHDQAKVFFEDITEIAENISLENLGRRIQTEAITFINSNDDSMELENKTDEDLSEENVVKFKKKLKKDSLISSRHRKTETEVNERTSGIKEHSNRRSKESAKVSISDNEDKSYEYERRKKQLYEQLYKRRIRRDHKSKFAQEIFPFDWVASFIEETLLKKMQICNIR</sequence>
<feature type="compositionally biased region" description="Basic and acidic residues" evidence="1">
    <location>
        <begin position="190"/>
        <end position="213"/>
    </location>
</feature>
<evidence type="ECO:0000313" key="4">
    <source>
        <dbReference type="Proteomes" id="UP000092444"/>
    </source>
</evidence>
<feature type="domain" description="E3 ubiquitin-protein ligase APD1-4 N-terminal" evidence="2">
    <location>
        <begin position="32"/>
        <end position="93"/>
    </location>
</feature>
<keyword evidence="4" id="KW-1185">Reference proteome</keyword>
<dbReference type="PhylomeDB" id="A0A1B0GE67"/>
<dbReference type="Proteomes" id="UP000092444">
    <property type="component" value="Unassembled WGS sequence"/>
</dbReference>
<accession>A0A1B0GE67</accession>
<protein>
    <recommendedName>
        <fullName evidence="2">E3 ubiquitin-protein ligase APD1-4 N-terminal domain-containing protein</fullName>
    </recommendedName>
</protein>
<dbReference type="EMBL" id="CCAG010012115">
    <property type="status" value="NOT_ANNOTATED_CDS"/>
    <property type="molecule type" value="Genomic_DNA"/>
</dbReference>
<name>A0A1B0GE67_GLOMM</name>
<dbReference type="Pfam" id="PF16040">
    <property type="entry name" value="APD1-4_N"/>
    <property type="match status" value="1"/>
</dbReference>
<dbReference type="EMBL" id="CCAG010012114">
    <property type="status" value="NOT_ANNOTATED_CDS"/>
    <property type="molecule type" value="Genomic_DNA"/>
</dbReference>
<dbReference type="PANTHER" id="PTHR39077:SF2">
    <property type="entry name" value="E3 UBIQUITIN-PROTEIN LIGASE APD1-4 MIDDLE DOMAIN-CONTAINING PROTEIN"/>
    <property type="match status" value="1"/>
</dbReference>
<dbReference type="InterPro" id="IPR032008">
    <property type="entry name" value="APD1-4_N"/>
</dbReference>
<dbReference type="VEuPathDB" id="VectorBase:GMOY011591"/>
<reference evidence="3" key="1">
    <citation type="submission" date="2020-05" db="UniProtKB">
        <authorList>
            <consortium name="EnsemblMetazoa"/>
        </authorList>
    </citation>
    <scope>IDENTIFICATION</scope>
    <source>
        <strain evidence="3">Yale</strain>
    </source>
</reference>
<dbReference type="AlphaFoldDB" id="A0A1B0GE67"/>
<dbReference type="STRING" id="37546.A0A1B0GE67"/>
<dbReference type="EnsemblMetazoa" id="GMOY011591-RA">
    <property type="protein sequence ID" value="GMOY011591-PA"/>
    <property type="gene ID" value="GMOY011591"/>
</dbReference>
<feature type="region of interest" description="Disordered" evidence="1">
    <location>
        <begin position="187"/>
        <end position="222"/>
    </location>
</feature>